<dbReference type="EMBL" id="AP022612">
    <property type="protein sequence ID" value="BBZ35785.1"/>
    <property type="molecule type" value="Genomic_DNA"/>
</dbReference>
<accession>A0A7I7Y2A0</accession>
<dbReference type="InterPro" id="IPR036633">
    <property type="entry name" value="Prn/Lys/Arg_de-COase_C_sf"/>
</dbReference>
<keyword evidence="2" id="KW-0663">Pyridoxal phosphate</keyword>
<dbReference type="Proteomes" id="UP000466931">
    <property type="component" value="Chromosome"/>
</dbReference>
<dbReference type="Gene3D" id="3.90.105.10">
    <property type="entry name" value="Molybdopterin biosynthesis moea protein, domain 2"/>
    <property type="match status" value="1"/>
</dbReference>
<evidence type="ECO:0000256" key="1">
    <source>
        <dbReference type="ARBA" id="ARBA00001933"/>
    </source>
</evidence>
<dbReference type="InterPro" id="IPR052357">
    <property type="entry name" value="Orn_Lys_Arg_decarboxylase-I"/>
</dbReference>
<dbReference type="SUPFAM" id="SSF55904">
    <property type="entry name" value="Ornithine decarboxylase C-terminal domain"/>
    <property type="match status" value="1"/>
</dbReference>
<proteinExistence type="predicted"/>
<protein>
    <submittedName>
        <fullName evidence="3">Uncharacterized protein</fullName>
    </submittedName>
</protein>
<evidence type="ECO:0000313" key="4">
    <source>
        <dbReference type="Proteomes" id="UP000466931"/>
    </source>
</evidence>
<evidence type="ECO:0000313" key="3">
    <source>
        <dbReference type="EMBL" id="BBZ35785.1"/>
    </source>
</evidence>
<name>A0A7I7Y2A0_9MYCO</name>
<dbReference type="AlphaFoldDB" id="A0A7I7Y2A0"/>
<organism evidence="3 4">
    <name type="scientific">Mycolicibacterium confluentis</name>
    <dbReference type="NCBI Taxonomy" id="28047"/>
    <lineage>
        <taxon>Bacteria</taxon>
        <taxon>Bacillati</taxon>
        <taxon>Actinomycetota</taxon>
        <taxon>Actinomycetes</taxon>
        <taxon>Mycobacteriales</taxon>
        <taxon>Mycobacteriaceae</taxon>
        <taxon>Mycolicibacterium</taxon>
    </lineage>
</organism>
<sequence>MVPVSQAGRVAAEQITPYPPGIPAVVPGELINDAVLEYLGDGLAAGMALPDPADSKLEHDRVVA</sequence>
<gene>
    <name evidence="3" type="ORF">MCNF_43900</name>
</gene>
<keyword evidence="4" id="KW-1185">Reference proteome</keyword>
<dbReference type="Pfam" id="PF03711">
    <property type="entry name" value="OKR_DC_1_C"/>
    <property type="match status" value="1"/>
</dbReference>
<comment type="cofactor">
    <cofactor evidence="1">
        <name>pyridoxal 5'-phosphate</name>
        <dbReference type="ChEBI" id="CHEBI:597326"/>
    </cofactor>
</comment>
<dbReference type="GO" id="GO:0003824">
    <property type="term" value="F:catalytic activity"/>
    <property type="evidence" value="ECO:0007669"/>
    <property type="project" value="InterPro"/>
</dbReference>
<dbReference type="PANTHER" id="PTHR43277">
    <property type="entry name" value="ARGININE DECARBOXYLASE"/>
    <property type="match status" value="1"/>
</dbReference>
<reference evidence="3" key="2">
    <citation type="submission" date="2020-02" db="EMBL/GenBank/DDBJ databases">
        <authorList>
            <person name="Matsumoto Y."/>
            <person name="Motooka D."/>
            <person name="Nakamura S."/>
        </authorList>
    </citation>
    <scope>NUCLEOTIDE SEQUENCE</scope>
    <source>
        <strain evidence="3">JCM 13671</strain>
    </source>
</reference>
<dbReference type="PANTHER" id="PTHR43277:SF4">
    <property type="entry name" value="ARGININE DECARBOXYLASE"/>
    <property type="match status" value="1"/>
</dbReference>
<evidence type="ECO:0000256" key="2">
    <source>
        <dbReference type="ARBA" id="ARBA00022898"/>
    </source>
</evidence>
<dbReference type="InterPro" id="IPR008286">
    <property type="entry name" value="Prn/Lys/Arg_de-COase_C"/>
</dbReference>
<reference evidence="3" key="1">
    <citation type="journal article" date="2019" name="Emerg. Microbes Infect.">
        <title>Comprehensive subspecies identification of 175 nontuberculous mycobacteria species based on 7547 genomic profiles.</title>
        <authorList>
            <person name="Matsumoto Y."/>
            <person name="Kinjo T."/>
            <person name="Motooka D."/>
            <person name="Nabeya D."/>
            <person name="Jung N."/>
            <person name="Uechi K."/>
            <person name="Horii T."/>
            <person name="Iida T."/>
            <person name="Fujita J."/>
            <person name="Nakamura S."/>
        </authorList>
    </citation>
    <scope>NUCLEOTIDE SEQUENCE [LARGE SCALE GENOMIC DNA]</scope>
    <source>
        <strain evidence="3">JCM 13671</strain>
    </source>
</reference>